<evidence type="ECO:0000256" key="1">
    <source>
        <dbReference type="SAM" id="MobiDB-lite"/>
    </source>
</evidence>
<accession>A0AAE3UK13</accession>
<keyword evidence="3" id="KW-1185">Reference proteome</keyword>
<feature type="compositionally biased region" description="Basic and acidic residues" evidence="1">
    <location>
        <begin position="45"/>
        <end position="57"/>
    </location>
</feature>
<feature type="region of interest" description="Disordered" evidence="1">
    <location>
        <begin position="26"/>
        <end position="89"/>
    </location>
</feature>
<feature type="compositionally biased region" description="Basic and acidic residues" evidence="1">
    <location>
        <begin position="66"/>
        <end position="89"/>
    </location>
</feature>
<sequence length="89" mass="10226">MRFSDYILVSGGVLFSLVCWFSDSEDEKKGYSWSPRLAQAPPTDSIKKDSSLRDTLKKGKRGLSFYKRDRYGDPFTDRQGRSPLELKDP</sequence>
<dbReference type="RefSeq" id="WP_314520280.1">
    <property type="nucleotide sequence ID" value="NZ_JASJOU010000036.1"/>
</dbReference>
<gene>
    <name evidence="2" type="ORF">QNI22_40280</name>
</gene>
<organism evidence="2 3">
    <name type="scientific">Xanthocytophaga agilis</name>
    <dbReference type="NCBI Taxonomy" id="3048010"/>
    <lineage>
        <taxon>Bacteria</taxon>
        <taxon>Pseudomonadati</taxon>
        <taxon>Bacteroidota</taxon>
        <taxon>Cytophagia</taxon>
        <taxon>Cytophagales</taxon>
        <taxon>Rhodocytophagaceae</taxon>
        <taxon>Xanthocytophaga</taxon>
    </lineage>
</organism>
<name>A0AAE3UK13_9BACT</name>
<evidence type="ECO:0000313" key="2">
    <source>
        <dbReference type="EMBL" id="MDJ1506942.1"/>
    </source>
</evidence>
<evidence type="ECO:0000313" key="3">
    <source>
        <dbReference type="Proteomes" id="UP001232063"/>
    </source>
</evidence>
<comment type="caution">
    <text evidence="2">The sequence shown here is derived from an EMBL/GenBank/DDBJ whole genome shotgun (WGS) entry which is preliminary data.</text>
</comment>
<reference evidence="2" key="1">
    <citation type="submission" date="2023-05" db="EMBL/GenBank/DDBJ databases">
        <authorList>
            <person name="Zhang X."/>
        </authorList>
    </citation>
    <scope>NUCLEOTIDE SEQUENCE</scope>
    <source>
        <strain evidence="2">BD1B2-1</strain>
    </source>
</reference>
<feature type="non-terminal residue" evidence="2">
    <location>
        <position position="89"/>
    </location>
</feature>
<protein>
    <submittedName>
        <fullName evidence="2">Uncharacterized protein</fullName>
    </submittedName>
</protein>
<proteinExistence type="predicted"/>
<dbReference type="EMBL" id="JASJOU010000036">
    <property type="protein sequence ID" value="MDJ1506942.1"/>
    <property type="molecule type" value="Genomic_DNA"/>
</dbReference>
<dbReference type="Proteomes" id="UP001232063">
    <property type="component" value="Unassembled WGS sequence"/>
</dbReference>
<dbReference type="AlphaFoldDB" id="A0AAE3UK13"/>